<evidence type="ECO:0000256" key="4">
    <source>
        <dbReference type="ARBA" id="ARBA00023242"/>
    </source>
</evidence>
<proteinExistence type="predicted"/>
<dbReference type="GO" id="GO:0000435">
    <property type="term" value="P:positive regulation of transcription from RNA polymerase II promoter by galactose"/>
    <property type="evidence" value="ECO:0007669"/>
    <property type="project" value="TreeGrafter"/>
</dbReference>
<dbReference type="InterPro" id="IPR001138">
    <property type="entry name" value="Zn2Cys6_DnaBD"/>
</dbReference>
<dbReference type="PROSITE" id="PS50048">
    <property type="entry name" value="ZN2_CY6_FUNGAL_2"/>
    <property type="match status" value="1"/>
</dbReference>
<dbReference type="GO" id="GO:0008270">
    <property type="term" value="F:zinc ion binding"/>
    <property type="evidence" value="ECO:0007669"/>
    <property type="project" value="InterPro"/>
</dbReference>
<protein>
    <recommendedName>
        <fullName evidence="6">Zn(2)-C6 fungal-type domain-containing protein</fullName>
    </recommendedName>
</protein>
<dbReference type="InterPro" id="IPR051127">
    <property type="entry name" value="Fungal_SecMet_Regulators"/>
</dbReference>
<organism evidence="7 8">
    <name type="scientific">Mollisia scopiformis</name>
    <name type="common">Conifer needle endophyte fungus</name>
    <name type="synonym">Phialocephala scopiformis</name>
    <dbReference type="NCBI Taxonomy" id="149040"/>
    <lineage>
        <taxon>Eukaryota</taxon>
        <taxon>Fungi</taxon>
        <taxon>Dikarya</taxon>
        <taxon>Ascomycota</taxon>
        <taxon>Pezizomycotina</taxon>
        <taxon>Leotiomycetes</taxon>
        <taxon>Helotiales</taxon>
        <taxon>Mollisiaceae</taxon>
        <taxon>Mollisia</taxon>
    </lineage>
</organism>
<evidence type="ECO:0000313" key="7">
    <source>
        <dbReference type="EMBL" id="KUJ21291.1"/>
    </source>
</evidence>
<dbReference type="InterPro" id="IPR007219">
    <property type="entry name" value="XnlR_reg_dom"/>
</dbReference>
<dbReference type="GO" id="GO:0005634">
    <property type="term" value="C:nucleus"/>
    <property type="evidence" value="ECO:0007669"/>
    <property type="project" value="TreeGrafter"/>
</dbReference>
<dbReference type="Pfam" id="PF00172">
    <property type="entry name" value="Zn_clus"/>
    <property type="match status" value="1"/>
</dbReference>
<evidence type="ECO:0000256" key="2">
    <source>
        <dbReference type="ARBA" id="ARBA00023015"/>
    </source>
</evidence>
<dbReference type="GO" id="GO:0006351">
    <property type="term" value="P:DNA-templated transcription"/>
    <property type="evidence" value="ECO:0007669"/>
    <property type="project" value="InterPro"/>
</dbReference>
<evidence type="ECO:0000256" key="5">
    <source>
        <dbReference type="SAM" id="MobiDB-lite"/>
    </source>
</evidence>
<evidence type="ECO:0000256" key="1">
    <source>
        <dbReference type="ARBA" id="ARBA00022723"/>
    </source>
</evidence>
<dbReference type="CDD" id="cd12148">
    <property type="entry name" value="fungal_TF_MHR"/>
    <property type="match status" value="1"/>
</dbReference>
<reference evidence="7 8" key="1">
    <citation type="submission" date="2015-10" db="EMBL/GenBank/DDBJ databases">
        <title>Full genome of DAOMC 229536 Phialocephala scopiformis, a fungal endophyte of spruce producing the potent anti-insectan compound rugulosin.</title>
        <authorList>
            <consortium name="DOE Joint Genome Institute"/>
            <person name="Walker A.K."/>
            <person name="Frasz S.L."/>
            <person name="Seifert K.A."/>
            <person name="Miller J.D."/>
            <person name="Mondo S.J."/>
            <person name="Labutti K."/>
            <person name="Lipzen A."/>
            <person name="Dockter R."/>
            <person name="Kennedy M."/>
            <person name="Grigoriev I.V."/>
            <person name="Spatafora J.W."/>
        </authorList>
    </citation>
    <scope>NUCLEOTIDE SEQUENCE [LARGE SCALE GENOMIC DNA]</scope>
    <source>
        <strain evidence="7 8">CBS 120377</strain>
    </source>
</reference>
<dbReference type="KEGG" id="psco:LY89DRAFT_694837"/>
<dbReference type="SMART" id="SM00906">
    <property type="entry name" value="Fungal_trans"/>
    <property type="match status" value="1"/>
</dbReference>
<gene>
    <name evidence="7" type="ORF">LY89DRAFT_694837</name>
</gene>
<keyword evidence="2" id="KW-0805">Transcription regulation</keyword>
<dbReference type="EMBL" id="KQ947408">
    <property type="protein sequence ID" value="KUJ21291.1"/>
    <property type="molecule type" value="Genomic_DNA"/>
</dbReference>
<dbReference type="InParanoid" id="A0A194XME0"/>
<accession>A0A194XME0</accession>
<dbReference type="PANTHER" id="PTHR47424">
    <property type="entry name" value="REGULATORY PROTEIN GAL4"/>
    <property type="match status" value="1"/>
</dbReference>
<dbReference type="Proteomes" id="UP000070700">
    <property type="component" value="Unassembled WGS sequence"/>
</dbReference>
<dbReference type="AlphaFoldDB" id="A0A194XME0"/>
<dbReference type="RefSeq" id="XP_018075646.1">
    <property type="nucleotide sequence ID" value="XM_018216732.1"/>
</dbReference>
<dbReference type="Pfam" id="PF04082">
    <property type="entry name" value="Fungal_trans"/>
    <property type="match status" value="1"/>
</dbReference>
<dbReference type="SUPFAM" id="SSF57701">
    <property type="entry name" value="Zn2/Cys6 DNA-binding domain"/>
    <property type="match status" value="1"/>
</dbReference>
<dbReference type="FunCoup" id="A0A194XME0">
    <property type="interactions" value="819"/>
</dbReference>
<evidence type="ECO:0000313" key="8">
    <source>
        <dbReference type="Proteomes" id="UP000070700"/>
    </source>
</evidence>
<dbReference type="Gene3D" id="4.10.240.10">
    <property type="entry name" value="Zn(2)-C6 fungal-type DNA-binding domain"/>
    <property type="match status" value="1"/>
</dbReference>
<dbReference type="GeneID" id="28826458"/>
<dbReference type="PANTHER" id="PTHR47424:SF2">
    <property type="entry name" value="TRANSCRIPTION FACTOR DOMAIN-CONTAINING PROTEIN-RELATED"/>
    <property type="match status" value="1"/>
</dbReference>
<dbReference type="SMART" id="SM00066">
    <property type="entry name" value="GAL4"/>
    <property type="match status" value="1"/>
</dbReference>
<evidence type="ECO:0000259" key="6">
    <source>
        <dbReference type="PROSITE" id="PS50048"/>
    </source>
</evidence>
<feature type="compositionally biased region" description="Low complexity" evidence="5">
    <location>
        <begin position="90"/>
        <end position="104"/>
    </location>
</feature>
<dbReference type="GO" id="GO:0000978">
    <property type="term" value="F:RNA polymerase II cis-regulatory region sequence-specific DNA binding"/>
    <property type="evidence" value="ECO:0007669"/>
    <property type="project" value="TreeGrafter"/>
</dbReference>
<name>A0A194XME0_MOLSC</name>
<feature type="domain" description="Zn(2)-C6 fungal-type" evidence="6">
    <location>
        <begin position="15"/>
        <end position="44"/>
    </location>
</feature>
<keyword evidence="1" id="KW-0479">Metal-binding</keyword>
<dbReference type="OrthoDB" id="2283488at2759"/>
<dbReference type="InterPro" id="IPR036864">
    <property type="entry name" value="Zn2-C6_fun-type_DNA-bd_sf"/>
</dbReference>
<feature type="region of interest" description="Disordered" evidence="5">
    <location>
        <begin position="84"/>
        <end position="119"/>
    </location>
</feature>
<keyword evidence="3" id="KW-0804">Transcription</keyword>
<keyword evidence="4" id="KW-0539">Nucleus</keyword>
<dbReference type="CDD" id="cd00067">
    <property type="entry name" value="GAL4"/>
    <property type="match status" value="1"/>
</dbReference>
<evidence type="ECO:0000256" key="3">
    <source>
        <dbReference type="ARBA" id="ARBA00023163"/>
    </source>
</evidence>
<sequence length="704" mass="78736">MSATQIESSPQQLRACLECQKRKSKCTGEAPCAFCARTQRICVYTARPVRTPLTRKNLDSAEQKCEKLTSLLKSLNPDVDIESLLKNGVPSSRPAANNPSPKSPQQVEEASPGSSHEYEWHEAPLSNDDEQAHSLRDGMALLSTDPSESGYLGSSAGSSMLQTIFSLLSLRGPLDDPSKHEISKLIATRQRSDSGFLTLEGDLASSAITHGLIDAYFLFYNTSYPILHSQLFRDTYANRSQIASNSAWQLVFYTVLAIGHWVLSAGEDHADSPYYLAARSRMSAGMLESGTLTGVQAFLLMGNYLQKRDRPNTGYNMIGIAFRMALGLGLHREISSISGEENTLSKEIRRRVWWILYMVDSGFSITMGRPTTASDAFIDVHLPQNIEDSHLTSDELVFPLPPPVDYPTTYSAMIAQAQLAVIANKIYNEFLSAHISNAVINEELAHKFEEELRTWRVSLPPYFHDPKSPTWFHGPRSVILWKEQNLRMMLWRGGQRNNRVRPRSELAVQNCILVALESVDAICTFCDTNERLHQGLSWYATYFLFQAVLVLDFGLLQSPQDGQASIWREAIERSRRSFTQLGITNPAALRCIAVLDRIHQHHQAGSTIPSQPAPDEVANAFSTFGDESLQESSVDYATHQAYSADPALQFFFDGPPMTNLFDGVYGFPSTQEQENFDYIPGDFYNMDDFDMSLNWHDPQNGSHA</sequence>
<dbReference type="GO" id="GO:0000981">
    <property type="term" value="F:DNA-binding transcription factor activity, RNA polymerase II-specific"/>
    <property type="evidence" value="ECO:0007669"/>
    <property type="project" value="InterPro"/>
</dbReference>
<keyword evidence="8" id="KW-1185">Reference proteome</keyword>
<feature type="compositionally biased region" description="Polar residues" evidence="5">
    <location>
        <begin position="105"/>
        <end position="114"/>
    </location>
</feature>